<dbReference type="Proteomes" id="UP000001784">
    <property type="component" value="Chromosome"/>
</dbReference>
<feature type="domain" description="GGDEF" evidence="7">
    <location>
        <begin position="438"/>
        <end position="571"/>
    </location>
</feature>
<dbReference type="InterPro" id="IPR035919">
    <property type="entry name" value="EAL_sf"/>
</dbReference>
<dbReference type="PROSITE" id="PS50112">
    <property type="entry name" value="PAS"/>
    <property type="match status" value="2"/>
</dbReference>
<feature type="domain" description="PAC" evidence="5">
    <location>
        <begin position="232"/>
        <end position="284"/>
    </location>
</feature>
<dbReference type="EMBL" id="CP000478">
    <property type="protein sequence ID" value="ABK17891.1"/>
    <property type="molecule type" value="Genomic_DNA"/>
</dbReference>
<dbReference type="FunFam" id="3.20.20.450:FF:000001">
    <property type="entry name" value="Cyclic di-GMP phosphodiesterase yahA"/>
    <property type="match status" value="1"/>
</dbReference>
<dbReference type="FunFam" id="3.30.70.270:FF:000001">
    <property type="entry name" value="Diguanylate cyclase domain protein"/>
    <property type="match status" value="1"/>
</dbReference>
<dbReference type="GO" id="GO:0000160">
    <property type="term" value="P:phosphorelay signal transduction system"/>
    <property type="evidence" value="ECO:0007669"/>
    <property type="project" value="InterPro"/>
</dbReference>
<dbReference type="SMART" id="SM00091">
    <property type="entry name" value="PAS"/>
    <property type="match status" value="2"/>
</dbReference>
<evidence type="ECO:0000313" key="8">
    <source>
        <dbReference type="EMBL" id="ABK17891.1"/>
    </source>
</evidence>
<dbReference type="InParanoid" id="A0LKD9"/>
<keyword evidence="2" id="KW-0597">Phosphoprotein</keyword>
<evidence type="ECO:0000259" key="3">
    <source>
        <dbReference type="PROSITE" id="PS50110"/>
    </source>
</evidence>
<dbReference type="InterPro" id="IPR001789">
    <property type="entry name" value="Sig_transdc_resp-reg_receiver"/>
</dbReference>
<dbReference type="PANTHER" id="PTHR44757:SF2">
    <property type="entry name" value="BIOFILM ARCHITECTURE MAINTENANCE PROTEIN MBAA"/>
    <property type="match status" value="1"/>
</dbReference>
<dbReference type="AlphaFoldDB" id="A0LKD9"/>
<dbReference type="Pfam" id="PF00072">
    <property type="entry name" value="Response_reg"/>
    <property type="match status" value="1"/>
</dbReference>
<dbReference type="Gene3D" id="3.20.20.450">
    <property type="entry name" value="EAL domain"/>
    <property type="match status" value="1"/>
</dbReference>
<dbReference type="PANTHER" id="PTHR44757">
    <property type="entry name" value="DIGUANYLATE CYCLASE DGCP"/>
    <property type="match status" value="1"/>
</dbReference>
<dbReference type="GO" id="GO:0006355">
    <property type="term" value="P:regulation of DNA-templated transcription"/>
    <property type="evidence" value="ECO:0007669"/>
    <property type="project" value="InterPro"/>
</dbReference>
<evidence type="ECO:0000259" key="4">
    <source>
        <dbReference type="PROSITE" id="PS50112"/>
    </source>
</evidence>
<dbReference type="Pfam" id="PF00563">
    <property type="entry name" value="EAL"/>
    <property type="match status" value="1"/>
</dbReference>
<feature type="modified residue" description="4-aspartylphosphate" evidence="2">
    <location>
        <position position="70"/>
    </location>
</feature>
<dbReference type="SMART" id="SM00052">
    <property type="entry name" value="EAL"/>
    <property type="match status" value="1"/>
</dbReference>
<protein>
    <submittedName>
        <fullName evidence="8">Response regulator receiver modulated diguanylate cyclase/phosphodiesterase with PAS/PAC sensor(S)</fullName>
    </submittedName>
</protein>
<gene>
    <name evidence="8" type="ordered locus">Sfum_2209</name>
</gene>
<dbReference type="NCBIfam" id="TIGR00254">
    <property type="entry name" value="GGDEF"/>
    <property type="match status" value="1"/>
</dbReference>
<name>A0LKD9_SYNFM</name>
<proteinExistence type="predicted"/>
<dbReference type="SUPFAM" id="SSF52172">
    <property type="entry name" value="CheY-like"/>
    <property type="match status" value="1"/>
</dbReference>
<dbReference type="Gene3D" id="3.40.50.2300">
    <property type="match status" value="1"/>
</dbReference>
<dbReference type="HOGENOM" id="CLU_000445_70_50_7"/>
<evidence type="ECO:0000259" key="5">
    <source>
        <dbReference type="PROSITE" id="PS50113"/>
    </source>
</evidence>
<evidence type="ECO:0000256" key="1">
    <source>
        <dbReference type="ARBA" id="ARBA00051114"/>
    </source>
</evidence>
<dbReference type="CDD" id="cd01949">
    <property type="entry name" value="GGDEF"/>
    <property type="match status" value="1"/>
</dbReference>
<dbReference type="InterPro" id="IPR052155">
    <property type="entry name" value="Biofilm_reg_signaling"/>
</dbReference>
<dbReference type="SUPFAM" id="SSF55785">
    <property type="entry name" value="PYP-like sensor domain (PAS domain)"/>
    <property type="match status" value="2"/>
</dbReference>
<feature type="domain" description="PAS" evidence="4">
    <location>
        <begin position="158"/>
        <end position="228"/>
    </location>
</feature>
<evidence type="ECO:0000256" key="2">
    <source>
        <dbReference type="PROSITE-ProRule" id="PRU00169"/>
    </source>
</evidence>
<dbReference type="InterPro" id="IPR001633">
    <property type="entry name" value="EAL_dom"/>
</dbReference>
<dbReference type="GO" id="GO:0071732">
    <property type="term" value="P:cellular response to nitric oxide"/>
    <property type="evidence" value="ECO:0007669"/>
    <property type="project" value="UniProtKB-ARBA"/>
</dbReference>
<feature type="domain" description="PAS" evidence="4">
    <location>
        <begin position="281"/>
        <end position="327"/>
    </location>
</feature>
<dbReference type="InterPro" id="IPR029787">
    <property type="entry name" value="Nucleotide_cyclase"/>
</dbReference>
<comment type="catalytic activity">
    <reaction evidence="1">
        <text>3',3'-c-di-GMP + H2O = 5'-phosphoguanylyl(3'-&gt;5')guanosine + H(+)</text>
        <dbReference type="Rhea" id="RHEA:24902"/>
        <dbReference type="ChEBI" id="CHEBI:15377"/>
        <dbReference type="ChEBI" id="CHEBI:15378"/>
        <dbReference type="ChEBI" id="CHEBI:58754"/>
        <dbReference type="ChEBI" id="CHEBI:58805"/>
        <dbReference type="EC" id="3.1.4.52"/>
    </reaction>
    <physiologicalReaction direction="left-to-right" evidence="1">
        <dbReference type="Rhea" id="RHEA:24903"/>
    </physiologicalReaction>
</comment>
<dbReference type="PROSITE" id="PS50113">
    <property type="entry name" value="PAC"/>
    <property type="match status" value="2"/>
</dbReference>
<dbReference type="InterPro" id="IPR011006">
    <property type="entry name" value="CheY-like_superfamily"/>
</dbReference>
<dbReference type="FunCoup" id="A0LKD9">
    <property type="interactions" value="242"/>
</dbReference>
<feature type="domain" description="PAC" evidence="5">
    <location>
        <begin position="354"/>
        <end position="406"/>
    </location>
</feature>
<dbReference type="PROSITE" id="PS50887">
    <property type="entry name" value="GGDEF"/>
    <property type="match status" value="1"/>
</dbReference>
<dbReference type="eggNOG" id="COG5001">
    <property type="taxonomic scope" value="Bacteria"/>
</dbReference>
<dbReference type="Gene3D" id="3.30.450.20">
    <property type="entry name" value="PAS domain"/>
    <property type="match status" value="2"/>
</dbReference>
<dbReference type="PROSITE" id="PS50110">
    <property type="entry name" value="RESPONSE_REGULATORY"/>
    <property type="match status" value="1"/>
</dbReference>
<dbReference type="SMART" id="SM00448">
    <property type="entry name" value="REC"/>
    <property type="match status" value="1"/>
</dbReference>
<feature type="domain" description="EAL" evidence="6">
    <location>
        <begin position="580"/>
        <end position="834"/>
    </location>
</feature>
<reference evidence="8 9" key="1">
    <citation type="submission" date="2006-10" db="EMBL/GenBank/DDBJ databases">
        <title>Complete sequence of Syntrophobacter fumaroxidans MPOB.</title>
        <authorList>
            <consortium name="US DOE Joint Genome Institute"/>
            <person name="Copeland A."/>
            <person name="Lucas S."/>
            <person name="Lapidus A."/>
            <person name="Barry K."/>
            <person name="Detter J.C."/>
            <person name="Glavina del Rio T."/>
            <person name="Hammon N."/>
            <person name="Israni S."/>
            <person name="Pitluck S."/>
            <person name="Goltsman E.G."/>
            <person name="Martinez M."/>
            <person name="Schmutz J."/>
            <person name="Larimer F."/>
            <person name="Land M."/>
            <person name="Hauser L."/>
            <person name="Kyrpides N."/>
            <person name="Kim E."/>
            <person name="Boone D.R."/>
            <person name="Brockman F."/>
            <person name="Culley D."/>
            <person name="Ferry J."/>
            <person name="Gunsalus R."/>
            <person name="McInerney M.J."/>
            <person name="Morrison M."/>
            <person name="Plugge C."/>
            <person name="Rohlin L."/>
            <person name="Scholten J."/>
            <person name="Sieber J."/>
            <person name="Stams A.J.M."/>
            <person name="Worm P."/>
            <person name="Henstra A.M."/>
            <person name="Richardson P."/>
        </authorList>
    </citation>
    <scope>NUCLEOTIDE SEQUENCE [LARGE SCALE GENOMIC DNA]</scope>
    <source>
        <strain evidence="9">DSM 10017 / MPOB</strain>
    </source>
</reference>
<dbReference type="SMART" id="SM00086">
    <property type="entry name" value="PAC"/>
    <property type="match status" value="2"/>
</dbReference>
<dbReference type="Pfam" id="PF00990">
    <property type="entry name" value="GGDEF"/>
    <property type="match status" value="1"/>
</dbReference>
<dbReference type="InterPro" id="IPR013767">
    <property type="entry name" value="PAS_fold"/>
</dbReference>
<dbReference type="InterPro" id="IPR000014">
    <property type="entry name" value="PAS"/>
</dbReference>
<evidence type="ECO:0000259" key="6">
    <source>
        <dbReference type="PROSITE" id="PS50883"/>
    </source>
</evidence>
<dbReference type="InterPro" id="IPR000700">
    <property type="entry name" value="PAS-assoc_C"/>
</dbReference>
<accession>A0LKD9</accession>
<evidence type="ECO:0000259" key="7">
    <source>
        <dbReference type="PROSITE" id="PS50887"/>
    </source>
</evidence>
<feature type="domain" description="Response regulatory" evidence="3">
    <location>
        <begin position="19"/>
        <end position="139"/>
    </location>
</feature>
<dbReference type="GO" id="GO:0071111">
    <property type="term" value="F:cyclic-guanylate-specific phosphodiesterase activity"/>
    <property type="evidence" value="ECO:0007669"/>
    <property type="project" value="UniProtKB-EC"/>
</dbReference>
<keyword evidence="9" id="KW-1185">Reference proteome</keyword>
<sequence>MSDRVLPYLPDDISNKQIPILVVDDLRDNLDLMEALLVSEGFEVVHLIPSGQEALEFLETHRDIGVILMDMMMPGIDGHEMCRRITTHESTRHIPVIIVTGGALRHNEAVQKSFAAGAVDFVTKPINEVELFMRIHSALALYRERVIRHHKTRELRESEEKFRVTFDQAPVGIAHVNADGRLLLINRRLCEMLGFQERELIESSFPDLCVPENRDVHERELKKSVEQGLEYHGFEIPLVHKDGRIIWTKLTLSPMKDAAGVPKYFIHIVEDITERKNFEDNLRLSATVFEGSTEAIIITDARANILRVNSAFTAMTGYADHEVVGKNPRLLKSGNHHEEFYRAMWATLSSTGQWQGEIWNRRKNGDIFPAWLTLCAVRNSEDKITNYVGISRDITLRKEAEERLSYQASHDALTGLPNRARFHDRLTHALARAGRDRHEFAILFLDLDRFKVINDTLGHTVGDFLLQGVTKRLLGGTRESDTLARWGGDEFIILLESIRGAEDAAVAARRILDVLAEPFSVQGHEVFVSGSIGISVYPRDGEDVQALLRCADIAMYRAKDSGKNDYQFYESTMSTGGLERLKLEGDLRYALKRNEFVLHYQPRVNINTGLIVGAEALIRWDLPDRGLLWPLDFIPLAEESGFIIPIGEWVLRTACLQCRKWQDAGVPHPRVSVNLSTHQFKKDNLTSTVDRILKETGLSPGLLELEITESAMMENLEKAVATLQGLAELGVNVAIDDFGTGYSSLGYLKRFPIGALKIDQSFVRHIPSNIDDTAIAMSIISLGKTLNLKVVAEGVETQEQLTVLRNYQCDEAQGYLFSQPVDADRMTEFLVNPSGLNLSDLFEQ</sequence>
<dbReference type="InterPro" id="IPR043128">
    <property type="entry name" value="Rev_trsase/Diguanyl_cyclase"/>
</dbReference>
<dbReference type="SMART" id="SM00267">
    <property type="entry name" value="GGDEF"/>
    <property type="match status" value="1"/>
</dbReference>
<dbReference type="eggNOG" id="COG3437">
    <property type="taxonomic scope" value="Bacteria"/>
</dbReference>
<organism evidence="8 9">
    <name type="scientific">Syntrophobacter fumaroxidans (strain DSM 10017 / MPOB)</name>
    <dbReference type="NCBI Taxonomy" id="335543"/>
    <lineage>
        <taxon>Bacteria</taxon>
        <taxon>Pseudomonadati</taxon>
        <taxon>Thermodesulfobacteriota</taxon>
        <taxon>Syntrophobacteria</taxon>
        <taxon>Syntrophobacterales</taxon>
        <taxon>Syntrophobacteraceae</taxon>
        <taxon>Syntrophobacter</taxon>
    </lineage>
</organism>
<dbReference type="CDD" id="cd01948">
    <property type="entry name" value="EAL"/>
    <property type="match status" value="1"/>
</dbReference>
<dbReference type="PROSITE" id="PS50883">
    <property type="entry name" value="EAL"/>
    <property type="match status" value="1"/>
</dbReference>
<dbReference type="OrthoDB" id="7673416at2"/>
<dbReference type="Gene3D" id="3.30.70.270">
    <property type="match status" value="1"/>
</dbReference>
<dbReference type="RefSeq" id="WP_011699060.1">
    <property type="nucleotide sequence ID" value="NC_008554.1"/>
</dbReference>
<dbReference type="STRING" id="335543.Sfum_2209"/>
<dbReference type="CDD" id="cd00130">
    <property type="entry name" value="PAS"/>
    <property type="match status" value="2"/>
</dbReference>
<dbReference type="SUPFAM" id="SSF55073">
    <property type="entry name" value="Nucleotide cyclase"/>
    <property type="match status" value="1"/>
</dbReference>
<dbReference type="Pfam" id="PF00989">
    <property type="entry name" value="PAS"/>
    <property type="match status" value="1"/>
</dbReference>
<dbReference type="Pfam" id="PF13426">
    <property type="entry name" value="PAS_9"/>
    <property type="match status" value="1"/>
</dbReference>
<dbReference type="SUPFAM" id="SSF141868">
    <property type="entry name" value="EAL domain-like"/>
    <property type="match status" value="1"/>
</dbReference>
<dbReference type="NCBIfam" id="TIGR00229">
    <property type="entry name" value="sensory_box"/>
    <property type="match status" value="2"/>
</dbReference>
<dbReference type="InterPro" id="IPR035965">
    <property type="entry name" value="PAS-like_dom_sf"/>
</dbReference>
<dbReference type="KEGG" id="sfu:Sfum_2209"/>
<dbReference type="InterPro" id="IPR000160">
    <property type="entry name" value="GGDEF_dom"/>
</dbReference>
<evidence type="ECO:0000313" key="9">
    <source>
        <dbReference type="Proteomes" id="UP000001784"/>
    </source>
</evidence>
<dbReference type="InterPro" id="IPR001610">
    <property type="entry name" value="PAC"/>
</dbReference>